<name>A0A8J2LKE7_9HEXA</name>
<feature type="non-terminal residue" evidence="1">
    <location>
        <position position="46"/>
    </location>
</feature>
<reference evidence="1" key="1">
    <citation type="submission" date="2021-06" db="EMBL/GenBank/DDBJ databases">
        <authorList>
            <person name="Hodson N. C."/>
            <person name="Mongue J. A."/>
            <person name="Jaron S. K."/>
        </authorList>
    </citation>
    <scope>NUCLEOTIDE SEQUENCE</scope>
</reference>
<evidence type="ECO:0000313" key="1">
    <source>
        <dbReference type="EMBL" id="CAG7831847.1"/>
    </source>
</evidence>
<organism evidence="1 2">
    <name type="scientific">Allacma fusca</name>
    <dbReference type="NCBI Taxonomy" id="39272"/>
    <lineage>
        <taxon>Eukaryota</taxon>
        <taxon>Metazoa</taxon>
        <taxon>Ecdysozoa</taxon>
        <taxon>Arthropoda</taxon>
        <taxon>Hexapoda</taxon>
        <taxon>Collembola</taxon>
        <taxon>Symphypleona</taxon>
        <taxon>Sminthuridae</taxon>
        <taxon>Allacma</taxon>
    </lineage>
</organism>
<comment type="caution">
    <text evidence="1">The sequence shown here is derived from an EMBL/GenBank/DDBJ whole genome shotgun (WGS) entry which is preliminary data.</text>
</comment>
<keyword evidence="2" id="KW-1185">Reference proteome</keyword>
<protein>
    <submittedName>
        <fullName evidence="1">Uncharacterized protein</fullName>
    </submittedName>
</protein>
<accession>A0A8J2LKE7</accession>
<evidence type="ECO:0000313" key="2">
    <source>
        <dbReference type="Proteomes" id="UP000708208"/>
    </source>
</evidence>
<sequence length="46" mass="5393">MKYLIQYPNVSTPLCAFIKDDEQFVSLEKRQNELENNKLIYGLSAQ</sequence>
<dbReference type="EMBL" id="CAJVCH010562327">
    <property type="protein sequence ID" value="CAG7831847.1"/>
    <property type="molecule type" value="Genomic_DNA"/>
</dbReference>
<gene>
    <name evidence="1" type="ORF">AFUS01_LOCUS41571</name>
</gene>
<proteinExistence type="predicted"/>
<dbReference type="AlphaFoldDB" id="A0A8J2LKE7"/>
<dbReference type="Proteomes" id="UP000708208">
    <property type="component" value="Unassembled WGS sequence"/>
</dbReference>